<dbReference type="GO" id="GO:0005783">
    <property type="term" value="C:endoplasmic reticulum"/>
    <property type="evidence" value="ECO:0007669"/>
    <property type="project" value="TreeGrafter"/>
</dbReference>
<evidence type="ECO:0000313" key="2">
    <source>
        <dbReference type="Ensembl" id="ENSPSTP00000012008.1"/>
    </source>
</evidence>
<feature type="compositionally biased region" description="Polar residues" evidence="1">
    <location>
        <begin position="50"/>
        <end position="60"/>
    </location>
</feature>
<sequence length="60" mass="7086">ITSDALLTHCLLYPRQTVRKRVTEKRGEDFKKEGKIYRLRTQDDGEDENNTWNGNSTQQM</sequence>
<dbReference type="AlphaFoldDB" id="A0A8C9F841"/>
<reference evidence="2" key="2">
    <citation type="submission" date="2025-09" db="UniProtKB">
        <authorList>
            <consortium name="Ensembl"/>
        </authorList>
    </citation>
    <scope>IDENTIFICATION</scope>
</reference>
<evidence type="ECO:0000313" key="3">
    <source>
        <dbReference type="Proteomes" id="UP000694428"/>
    </source>
</evidence>
<keyword evidence="3" id="KW-1185">Reference proteome</keyword>
<organism evidence="2 3">
    <name type="scientific">Pavo cristatus</name>
    <name type="common">Indian peafowl</name>
    <name type="synonym">Blue peafowl</name>
    <dbReference type="NCBI Taxonomy" id="9049"/>
    <lineage>
        <taxon>Eukaryota</taxon>
        <taxon>Metazoa</taxon>
        <taxon>Chordata</taxon>
        <taxon>Craniata</taxon>
        <taxon>Vertebrata</taxon>
        <taxon>Euteleostomi</taxon>
        <taxon>Archelosauria</taxon>
        <taxon>Archosauria</taxon>
        <taxon>Dinosauria</taxon>
        <taxon>Saurischia</taxon>
        <taxon>Theropoda</taxon>
        <taxon>Coelurosauria</taxon>
        <taxon>Aves</taxon>
        <taxon>Neognathae</taxon>
        <taxon>Galloanserae</taxon>
        <taxon>Galliformes</taxon>
        <taxon>Phasianidae</taxon>
        <taxon>Phasianinae</taxon>
        <taxon>Pavo</taxon>
    </lineage>
</organism>
<evidence type="ECO:0000256" key="1">
    <source>
        <dbReference type="SAM" id="MobiDB-lite"/>
    </source>
</evidence>
<proteinExistence type="predicted"/>
<feature type="region of interest" description="Disordered" evidence="1">
    <location>
        <begin position="37"/>
        <end position="60"/>
    </location>
</feature>
<protein>
    <submittedName>
        <fullName evidence="2">Uncharacterized protein</fullName>
    </submittedName>
</protein>
<dbReference type="GO" id="GO:0036503">
    <property type="term" value="P:ERAD pathway"/>
    <property type="evidence" value="ECO:0007669"/>
    <property type="project" value="TreeGrafter"/>
</dbReference>
<name>A0A8C9F841_PAVCR</name>
<dbReference type="PANTHER" id="PTHR46424">
    <property type="entry name" value="UBX DOMAIN-CONTAINING PROTEIN 4"/>
    <property type="match status" value="1"/>
</dbReference>
<reference evidence="2" key="1">
    <citation type="submission" date="2025-08" db="UniProtKB">
        <authorList>
            <consortium name="Ensembl"/>
        </authorList>
    </citation>
    <scope>IDENTIFICATION</scope>
</reference>
<dbReference type="PANTHER" id="PTHR46424:SF1">
    <property type="entry name" value="UBX DOMAIN-CONTAINING PROTEIN 4"/>
    <property type="match status" value="1"/>
</dbReference>
<dbReference type="Proteomes" id="UP000694428">
    <property type="component" value="Unplaced"/>
</dbReference>
<dbReference type="Ensembl" id="ENSPSTT00000012595.1">
    <property type="protein sequence ID" value="ENSPSTP00000012008.1"/>
    <property type="gene ID" value="ENSPSTG00000008463.1"/>
</dbReference>
<accession>A0A8C9F841</accession>